<keyword evidence="4" id="KW-1185">Reference proteome</keyword>
<dbReference type="EnsemblMetazoa" id="XM_019903196.1">
    <property type="protein sequence ID" value="XP_019758755.1"/>
    <property type="gene ID" value="LOC109536806"/>
</dbReference>
<feature type="compositionally biased region" description="Polar residues" evidence="1">
    <location>
        <begin position="221"/>
        <end position="246"/>
    </location>
</feature>
<feature type="region of interest" description="Disordered" evidence="1">
    <location>
        <begin position="217"/>
        <end position="247"/>
    </location>
</feature>
<accession>A0AAR5PCF5</accession>
<dbReference type="Proteomes" id="UP000019118">
    <property type="component" value="Unassembled WGS sequence"/>
</dbReference>
<dbReference type="KEGG" id="dpa:109536806"/>
<feature type="compositionally biased region" description="Low complexity" evidence="1">
    <location>
        <begin position="277"/>
        <end position="298"/>
    </location>
</feature>
<reference evidence="3" key="2">
    <citation type="submission" date="2024-08" db="UniProtKB">
        <authorList>
            <consortium name="EnsemblMetazoa"/>
        </authorList>
    </citation>
    <scope>IDENTIFICATION</scope>
</reference>
<feature type="signal peptide" evidence="2">
    <location>
        <begin position="1"/>
        <end position="29"/>
    </location>
</feature>
<evidence type="ECO:0000313" key="3">
    <source>
        <dbReference type="EnsemblMetazoa" id="XP_019758755.1"/>
    </source>
</evidence>
<proteinExistence type="predicted"/>
<organism evidence="3 4">
    <name type="scientific">Dendroctonus ponderosae</name>
    <name type="common">Mountain pine beetle</name>
    <dbReference type="NCBI Taxonomy" id="77166"/>
    <lineage>
        <taxon>Eukaryota</taxon>
        <taxon>Metazoa</taxon>
        <taxon>Ecdysozoa</taxon>
        <taxon>Arthropoda</taxon>
        <taxon>Hexapoda</taxon>
        <taxon>Insecta</taxon>
        <taxon>Pterygota</taxon>
        <taxon>Neoptera</taxon>
        <taxon>Endopterygota</taxon>
        <taxon>Coleoptera</taxon>
        <taxon>Polyphaga</taxon>
        <taxon>Cucujiformia</taxon>
        <taxon>Curculionidae</taxon>
        <taxon>Scolytinae</taxon>
        <taxon>Dendroctonus</taxon>
    </lineage>
</organism>
<feature type="region of interest" description="Disordered" evidence="1">
    <location>
        <begin position="276"/>
        <end position="323"/>
    </location>
</feature>
<feature type="chain" id="PRO_5044712594" description="Folded gastrulation N-terminal domain-containing protein" evidence="2">
    <location>
        <begin position="30"/>
        <end position="539"/>
    </location>
</feature>
<dbReference type="AlphaFoldDB" id="A0AAR5PCF5"/>
<dbReference type="EnsemblMetazoa" id="XM_019903197.1">
    <property type="protein sequence ID" value="XP_019758756.1"/>
    <property type="gene ID" value="LOC109536806"/>
</dbReference>
<name>A0AAR5PCF5_DENPD</name>
<evidence type="ECO:0000256" key="2">
    <source>
        <dbReference type="SAM" id="SignalP"/>
    </source>
</evidence>
<keyword evidence="2" id="KW-0732">Signal</keyword>
<sequence length="539" mass="61413">MKVFNLSMMLTVQLNYVLLILSLFATVCSFPSTPLSRKNQEISWEAWLLVDDQNQNRQTQGEHMPKHRITAKSVFVAPTFSPKDLPPCAEGYNSDSMGRCIKIIKLREDNQLTFLLSKLNAEFGSELDYDSIPEEPNSAPTKVDIPLIMDFGDDYGSEFEEEHDMAIIVTQTAKSSDNNGEDNNTKFDKRDQKLHVDVLEDELKKLTKVTTEKYQVKTETEPMSTTEVEELSTSPYSTPEKTTTMEDNVDSTITPTTIIMPTEETTIVDADGSYSQTEFSDTTTEISTTTTTNSESTSVLPITTEESETTTLPSSSGATSTTPKITTYHPVATTYHPYFDLGQVANARTKNFVKFPSEEVVMPRSHPNGNYIRFPDFDSKYQQESLIHHTRDVDDQTGNFFNEIVTPEPSEQIQGILLPPKRHYNFDARRVDGELPADLQRRSNPYGKAHVLPDNEEQYQFPFATTEQFANKRAREKYGNTMPPKWSSEDIHKPIVLRFSRKHFNFNNNKFKNSEFYRSLPTDDLTYLFGHKNGHTSHR</sequence>
<evidence type="ECO:0008006" key="5">
    <source>
        <dbReference type="Google" id="ProtNLM"/>
    </source>
</evidence>
<evidence type="ECO:0000256" key="1">
    <source>
        <dbReference type="SAM" id="MobiDB-lite"/>
    </source>
</evidence>
<reference evidence="4" key="1">
    <citation type="journal article" date="2013" name="Genome Biol.">
        <title>Draft genome of the mountain pine beetle, Dendroctonus ponderosae Hopkins, a major forest pest.</title>
        <authorList>
            <person name="Keeling C.I."/>
            <person name="Yuen M.M."/>
            <person name="Liao N.Y."/>
            <person name="Docking T.R."/>
            <person name="Chan S.K."/>
            <person name="Taylor G.A."/>
            <person name="Palmquist D.L."/>
            <person name="Jackman S.D."/>
            <person name="Nguyen A."/>
            <person name="Li M."/>
            <person name="Henderson H."/>
            <person name="Janes J.K."/>
            <person name="Zhao Y."/>
            <person name="Pandoh P."/>
            <person name="Moore R."/>
            <person name="Sperling F.A."/>
            <person name="Huber D.P."/>
            <person name="Birol I."/>
            <person name="Jones S.J."/>
            <person name="Bohlmann J."/>
        </authorList>
    </citation>
    <scope>NUCLEOTIDE SEQUENCE</scope>
</reference>
<evidence type="ECO:0000313" key="4">
    <source>
        <dbReference type="Proteomes" id="UP000019118"/>
    </source>
</evidence>
<dbReference type="EnsemblMetazoa" id="XM_019903198.1">
    <property type="protein sequence ID" value="XP_019758757.1"/>
    <property type="gene ID" value="LOC109536806"/>
</dbReference>
<dbReference type="GeneID" id="109536806"/>
<protein>
    <recommendedName>
        <fullName evidence="5">Folded gastrulation N-terminal domain-containing protein</fullName>
    </recommendedName>
</protein>